<dbReference type="InterPro" id="IPR016169">
    <property type="entry name" value="FAD-bd_PCMH_sub2"/>
</dbReference>
<dbReference type="InterPro" id="IPR012951">
    <property type="entry name" value="BBE"/>
</dbReference>
<dbReference type="Proteomes" id="UP001305779">
    <property type="component" value="Unassembled WGS sequence"/>
</dbReference>
<reference evidence="7 8" key="1">
    <citation type="journal article" date="2023" name="G3 (Bethesda)">
        <title>A chromosome-level genome assembly of Zasmidium syzygii isolated from banana leaves.</title>
        <authorList>
            <person name="van Westerhoven A.C."/>
            <person name="Mehrabi R."/>
            <person name="Talebi R."/>
            <person name="Steentjes M.B.F."/>
            <person name="Corcolon B."/>
            <person name="Chong P.A."/>
            <person name="Kema G.H.J."/>
            <person name="Seidl M.F."/>
        </authorList>
    </citation>
    <scope>NUCLEOTIDE SEQUENCE [LARGE SCALE GENOMIC DNA]</scope>
    <source>
        <strain evidence="7 8">P124</strain>
    </source>
</reference>
<feature type="domain" description="FAD-binding PCMH-type" evidence="6">
    <location>
        <begin position="99"/>
        <end position="271"/>
    </location>
</feature>
<evidence type="ECO:0000313" key="7">
    <source>
        <dbReference type="EMBL" id="KAK4504322.1"/>
    </source>
</evidence>
<keyword evidence="2" id="KW-0285">Flavoprotein</keyword>
<dbReference type="InterPro" id="IPR006094">
    <property type="entry name" value="Oxid_FAD_bind_N"/>
</dbReference>
<evidence type="ECO:0000256" key="5">
    <source>
        <dbReference type="SAM" id="MobiDB-lite"/>
    </source>
</evidence>
<dbReference type="Pfam" id="PF08031">
    <property type="entry name" value="BBE"/>
    <property type="match status" value="1"/>
</dbReference>
<feature type="region of interest" description="Disordered" evidence="5">
    <location>
        <begin position="521"/>
        <end position="551"/>
    </location>
</feature>
<evidence type="ECO:0000256" key="3">
    <source>
        <dbReference type="ARBA" id="ARBA00022827"/>
    </source>
</evidence>
<evidence type="ECO:0000256" key="1">
    <source>
        <dbReference type="ARBA" id="ARBA00005466"/>
    </source>
</evidence>
<dbReference type="PROSITE" id="PS00862">
    <property type="entry name" value="OX2_COVAL_FAD"/>
    <property type="match status" value="1"/>
</dbReference>
<dbReference type="InterPro" id="IPR050416">
    <property type="entry name" value="FAD-linked_Oxidoreductase"/>
</dbReference>
<organism evidence="7 8">
    <name type="scientific">Zasmidium cellare</name>
    <name type="common">Wine cellar mold</name>
    <name type="synonym">Racodium cellare</name>
    <dbReference type="NCBI Taxonomy" id="395010"/>
    <lineage>
        <taxon>Eukaryota</taxon>
        <taxon>Fungi</taxon>
        <taxon>Dikarya</taxon>
        <taxon>Ascomycota</taxon>
        <taxon>Pezizomycotina</taxon>
        <taxon>Dothideomycetes</taxon>
        <taxon>Dothideomycetidae</taxon>
        <taxon>Mycosphaerellales</taxon>
        <taxon>Mycosphaerellaceae</taxon>
        <taxon>Zasmidium</taxon>
    </lineage>
</organism>
<evidence type="ECO:0000313" key="8">
    <source>
        <dbReference type="Proteomes" id="UP001305779"/>
    </source>
</evidence>
<proteinExistence type="inferred from homology"/>
<evidence type="ECO:0000259" key="6">
    <source>
        <dbReference type="PROSITE" id="PS51387"/>
    </source>
</evidence>
<dbReference type="InterPro" id="IPR016166">
    <property type="entry name" value="FAD-bd_PCMH"/>
</dbReference>
<keyword evidence="8" id="KW-1185">Reference proteome</keyword>
<keyword evidence="4" id="KW-0560">Oxidoreductase</keyword>
<sequence length="570" mass="60478">MAGLLGALGSALQPVGDALGSTVGTLADTVDQTVGTLGNTVDQVGSAANGVLGVIGIDQARGPFQQCIAQALSGDSGRYAFPTDLLFDLTDLHLYNLDHPVTPAAITYPNNVQEVSSIVVCASQYGVAVQGRSGGHSYDNNGLGGMDGSCSIDFRNMKDFNYNEGDQTVTFGPGNLLRDLDRQLALIDRVMAYGVVGEIGTGGHMTIGGLGPLSRLLGTATDQIVSVQAVLASGEIVQANTFENPDLFFAIRGAAWSFALVTEFTMITSPAPSQVVSYQYNITIAPGNAAVLADTFKSWQRFISNPNLSRLFASTLTLTNDVLIFSGTYFGDEASFNQLNIEVDVLGVAIGLGITSRVVTTVVHELVDLITNLVGAIPAHFYSKSLKVTPQTLWPDTAVDAIFAYIDTTPKGTPLYFLVWDLNGGAIAAVPQGATAYWHRDALYFLQTYVIDLAGPVSPTSYAFLNGLNAYIQSLVPGIDDSAYPGYVDDQLGDYLTAYWGGNVERLVSVKGRYDPGNVFRNPQSVPSPFGGRQGAAPLPEGTPRGNLGPLTGILKEKRARAHLGRRHHV</sequence>
<gene>
    <name evidence="7" type="ORF">PRZ48_005238</name>
</gene>
<keyword evidence="3" id="KW-0274">FAD</keyword>
<dbReference type="SUPFAM" id="SSF56176">
    <property type="entry name" value="FAD-binding/transporter-associated domain-like"/>
    <property type="match status" value="1"/>
</dbReference>
<dbReference type="EMBL" id="JAXOVC010000003">
    <property type="protein sequence ID" value="KAK4504322.1"/>
    <property type="molecule type" value="Genomic_DNA"/>
</dbReference>
<name>A0ABR0ES68_ZASCE</name>
<evidence type="ECO:0000256" key="2">
    <source>
        <dbReference type="ARBA" id="ARBA00022630"/>
    </source>
</evidence>
<comment type="caution">
    <text evidence="7">The sequence shown here is derived from an EMBL/GenBank/DDBJ whole genome shotgun (WGS) entry which is preliminary data.</text>
</comment>
<dbReference type="PANTHER" id="PTHR42973:SF17">
    <property type="entry name" value="OXIDASE, PUTATIVE (AFU_ORTHOLOGUE AFUA_6G14340)-RELATED"/>
    <property type="match status" value="1"/>
</dbReference>
<accession>A0ABR0ES68</accession>
<dbReference type="InterPro" id="IPR036318">
    <property type="entry name" value="FAD-bd_PCMH-like_sf"/>
</dbReference>
<dbReference type="PROSITE" id="PS51387">
    <property type="entry name" value="FAD_PCMH"/>
    <property type="match status" value="1"/>
</dbReference>
<comment type="similarity">
    <text evidence="1">Belongs to the oxygen-dependent FAD-linked oxidoreductase family.</text>
</comment>
<dbReference type="Gene3D" id="3.30.465.10">
    <property type="match status" value="1"/>
</dbReference>
<protein>
    <recommendedName>
        <fullName evidence="6">FAD-binding PCMH-type domain-containing protein</fullName>
    </recommendedName>
</protein>
<evidence type="ECO:0000256" key="4">
    <source>
        <dbReference type="ARBA" id="ARBA00023002"/>
    </source>
</evidence>
<dbReference type="PANTHER" id="PTHR42973">
    <property type="entry name" value="BINDING OXIDOREDUCTASE, PUTATIVE (AFU_ORTHOLOGUE AFUA_1G17690)-RELATED"/>
    <property type="match status" value="1"/>
</dbReference>
<dbReference type="Pfam" id="PF01565">
    <property type="entry name" value="FAD_binding_4"/>
    <property type="match status" value="1"/>
</dbReference>
<dbReference type="Gene3D" id="3.40.462.20">
    <property type="match status" value="1"/>
</dbReference>
<dbReference type="InterPro" id="IPR006093">
    <property type="entry name" value="Oxy_OxRdtase_FAD_BS"/>
</dbReference>